<dbReference type="Pfam" id="PF01890">
    <property type="entry name" value="CbiG_C"/>
    <property type="match status" value="1"/>
</dbReference>
<accession>A0A431VAM7</accession>
<dbReference type="AlphaFoldDB" id="A0A431VAM7"/>
<evidence type="ECO:0000313" key="3">
    <source>
        <dbReference type="Proteomes" id="UP000277007"/>
    </source>
</evidence>
<feature type="domain" description="CobE/GbiG C-terminal" evidence="1">
    <location>
        <begin position="2"/>
        <end position="124"/>
    </location>
</feature>
<protein>
    <submittedName>
        <fullName evidence="2">Cobalamin biosynthesis protein</fullName>
    </submittedName>
</protein>
<dbReference type="RefSeq" id="WP_126620187.1">
    <property type="nucleotide sequence ID" value="NZ_RXMA01000039.1"/>
</dbReference>
<evidence type="ECO:0000313" key="2">
    <source>
        <dbReference type="EMBL" id="RTR14243.1"/>
    </source>
</evidence>
<reference evidence="2 3" key="1">
    <citation type="submission" date="2018-12" db="EMBL/GenBank/DDBJ databases">
        <authorList>
            <person name="Yang Y."/>
        </authorList>
    </citation>
    <scope>NUCLEOTIDE SEQUENCE [LARGE SCALE GENOMIC DNA]</scope>
    <source>
        <strain evidence="2 3">L-25-5w-1</strain>
    </source>
</reference>
<dbReference type="Proteomes" id="UP000277007">
    <property type="component" value="Unassembled WGS sequence"/>
</dbReference>
<dbReference type="SUPFAM" id="SSF159664">
    <property type="entry name" value="CobE/GbiG C-terminal domain-like"/>
    <property type="match status" value="1"/>
</dbReference>
<evidence type="ECO:0000259" key="1">
    <source>
        <dbReference type="Pfam" id="PF01890"/>
    </source>
</evidence>
<comment type="caution">
    <text evidence="2">The sequence shown here is derived from an EMBL/GenBank/DDBJ whole genome shotgun (WGS) entry which is preliminary data.</text>
</comment>
<sequence length="138" mass="13566">MIAAGVGCRKGCDGAEIAGLLTAAFDEAALTAAQRAAVRLAVPAIKRDEPGVADAARRLDLPVTVIDAASLAAAQDRTVTRSATVAAAVGLASVAEAAALAAVGPSGRLLLPRRSTPRATVALATDALAALALSESTP</sequence>
<dbReference type="InterPro" id="IPR002750">
    <property type="entry name" value="CobE/GbiG_C"/>
</dbReference>
<dbReference type="InterPro" id="IPR052553">
    <property type="entry name" value="CbiG_hydrolase"/>
</dbReference>
<proteinExistence type="predicted"/>
<dbReference type="PANTHER" id="PTHR37477">
    <property type="entry name" value="COBALT-PRECORRIN-5A HYDROLASE"/>
    <property type="match status" value="1"/>
</dbReference>
<dbReference type="PANTHER" id="PTHR37477:SF1">
    <property type="entry name" value="COBALT-PRECORRIN-5A HYDROLASE"/>
    <property type="match status" value="1"/>
</dbReference>
<keyword evidence="3" id="KW-1185">Reference proteome</keyword>
<gene>
    <name evidence="2" type="ORF">EJ903_23820</name>
</gene>
<dbReference type="EMBL" id="RXMA01000039">
    <property type="protein sequence ID" value="RTR14243.1"/>
    <property type="molecule type" value="Genomic_DNA"/>
</dbReference>
<dbReference type="OrthoDB" id="7308095at2"/>
<dbReference type="GO" id="GO:0009236">
    <property type="term" value="P:cobalamin biosynthetic process"/>
    <property type="evidence" value="ECO:0007669"/>
    <property type="project" value="InterPro"/>
</dbReference>
<name>A0A431VAM7_9PROT</name>
<dbReference type="Gene3D" id="3.30.420.180">
    <property type="entry name" value="CobE/GbiG C-terminal domain"/>
    <property type="match status" value="1"/>
</dbReference>
<dbReference type="InterPro" id="IPR036518">
    <property type="entry name" value="CobE/GbiG_C_sf"/>
</dbReference>
<organism evidence="2 3">
    <name type="scientific">Azospirillum griseum</name>
    <dbReference type="NCBI Taxonomy" id="2496639"/>
    <lineage>
        <taxon>Bacteria</taxon>
        <taxon>Pseudomonadati</taxon>
        <taxon>Pseudomonadota</taxon>
        <taxon>Alphaproteobacteria</taxon>
        <taxon>Rhodospirillales</taxon>
        <taxon>Azospirillaceae</taxon>
        <taxon>Azospirillum</taxon>
    </lineage>
</organism>